<dbReference type="InterPro" id="IPR002656">
    <property type="entry name" value="Acyl_transf_3_dom"/>
</dbReference>
<dbReference type="PANTHER" id="PTHR23028">
    <property type="entry name" value="ACETYLTRANSFERASE"/>
    <property type="match status" value="1"/>
</dbReference>
<organism evidence="3 4">
    <name type="scientific">Rhizobium giardinii</name>
    <dbReference type="NCBI Taxonomy" id="56731"/>
    <lineage>
        <taxon>Bacteria</taxon>
        <taxon>Pseudomonadati</taxon>
        <taxon>Pseudomonadota</taxon>
        <taxon>Alphaproteobacteria</taxon>
        <taxon>Hyphomicrobiales</taxon>
        <taxon>Rhizobiaceae</taxon>
        <taxon>Rhizobium/Agrobacterium group</taxon>
        <taxon>Rhizobium</taxon>
    </lineage>
</organism>
<comment type="caution">
    <text evidence="3">The sequence shown here is derived from an EMBL/GenBank/DDBJ whole genome shotgun (WGS) entry which is preliminary data.</text>
</comment>
<feature type="transmembrane region" description="Helical" evidence="1">
    <location>
        <begin position="277"/>
        <end position="295"/>
    </location>
</feature>
<proteinExistence type="predicted"/>
<feature type="transmembrane region" description="Helical" evidence="1">
    <location>
        <begin position="196"/>
        <end position="216"/>
    </location>
</feature>
<feature type="domain" description="Acyltransferase 3" evidence="2">
    <location>
        <begin position="45"/>
        <end position="398"/>
    </location>
</feature>
<accession>A0A7W8XBW2</accession>
<sequence>MSQSFQRQPRIVTMNTIVNSDSAYFPSARSLSSQTTETVQSRAVGPDVLRSLAILLVMLVHLPVEATPSLLVGVRTYAWLGVDIFFVLSGFLIGTQLFKEVSRTGGVGLKSFYLRRAFRIFPAFFVVLGLYAIFPVLRDAPTMQPVWSFATFTVNFDFDPRVGRAFTQAWSLCVEEHFYLVLPLLVLLLHRRISMGWTLLIAAAMVIAGMILRYTIWESQVGVLVDADKLRDAFAVYLRDVYYPTYTRLDGLMFGAILAAARFYKPELCKRYAPSRVSLPVGAALVVAALVLFSIRGPLAGTNLFLVFQAQLGAVAGFPLISIGIALILGAMLDLEHVLKRLPVPGAVIVATLSYSLYLTHKSVFHVGRLIFGEENLQGGFGFVIYLATSFAAATVLWFCVERTFLLLRDRVLSPSSINLLCQGSADHGLAPLHPRFGTESMGISVSRDRQRGRVDAKIVCQLAELLALGFDACGGFRARRCDRALEKRR</sequence>
<dbReference type="InterPro" id="IPR050879">
    <property type="entry name" value="Acyltransferase_3"/>
</dbReference>
<protein>
    <submittedName>
        <fullName evidence="3">Peptidoglycan/LPS O-acetylase OafA/YrhL</fullName>
    </submittedName>
</protein>
<dbReference type="GO" id="GO:0016020">
    <property type="term" value="C:membrane"/>
    <property type="evidence" value="ECO:0007669"/>
    <property type="project" value="TreeGrafter"/>
</dbReference>
<dbReference type="Proteomes" id="UP000585507">
    <property type="component" value="Unassembled WGS sequence"/>
</dbReference>
<feature type="transmembrane region" description="Helical" evidence="1">
    <location>
        <begin position="380"/>
        <end position="401"/>
    </location>
</feature>
<keyword evidence="1" id="KW-0812">Transmembrane</keyword>
<dbReference type="EMBL" id="JACHBK010000012">
    <property type="protein sequence ID" value="MBB5538248.1"/>
    <property type="molecule type" value="Genomic_DNA"/>
</dbReference>
<feature type="transmembrane region" description="Helical" evidence="1">
    <location>
        <begin position="342"/>
        <end position="360"/>
    </location>
</feature>
<keyword evidence="4" id="KW-1185">Reference proteome</keyword>
<feature type="transmembrane region" description="Helical" evidence="1">
    <location>
        <begin position="76"/>
        <end position="98"/>
    </location>
</feature>
<dbReference type="Pfam" id="PF01757">
    <property type="entry name" value="Acyl_transf_3"/>
    <property type="match status" value="1"/>
</dbReference>
<dbReference type="GO" id="GO:0016747">
    <property type="term" value="F:acyltransferase activity, transferring groups other than amino-acyl groups"/>
    <property type="evidence" value="ECO:0007669"/>
    <property type="project" value="InterPro"/>
</dbReference>
<evidence type="ECO:0000313" key="4">
    <source>
        <dbReference type="Proteomes" id="UP000585507"/>
    </source>
</evidence>
<feature type="transmembrane region" description="Helical" evidence="1">
    <location>
        <begin position="48"/>
        <end position="64"/>
    </location>
</feature>
<name>A0A7W8XBW2_9HYPH</name>
<dbReference type="GO" id="GO:0009103">
    <property type="term" value="P:lipopolysaccharide biosynthetic process"/>
    <property type="evidence" value="ECO:0007669"/>
    <property type="project" value="TreeGrafter"/>
</dbReference>
<keyword evidence="1" id="KW-0472">Membrane</keyword>
<evidence type="ECO:0000256" key="1">
    <source>
        <dbReference type="SAM" id="Phobius"/>
    </source>
</evidence>
<feature type="transmembrane region" description="Helical" evidence="1">
    <location>
        <begin position="246"/>
        <end position="265"/>
    </location>
</feature>
<dbReference type="AlphaFoldDB" id="A0A7W8XBW2"/>
<feature type="transmembrane region" description="Helical" evidence="1">
    <location>
        <begin position="169"/>
        <end position="189"/>
    </location>
</feature>
<feature type="transmembrane region" description="Helical" evidence="1">
    <location>
        <begin position="118"/>
        <end position="137"/>
    </location>
</feature>
<dbReference type="PANTHER" id="PTHR23028:SF53">
    <property type="entry name" value="ACYL_TRANSF_3 DOMAIN-CONTAINING PROTEIN"/>
    <property type="match status" value="1"/>
</dbReference>
<reference evidence="3 4" key="1">
    <citation type="submission" date="2020-08" db="EMBL/GenBank/DDBJ databases">
        <title>Genomic Encyclopedia of Type Strains, Phase IV (KMG-V): Genome sequencing to study the core and pangenomes of soil and plant-associated prokaryotes.</title>
        <authorList>
            <person name="Whitman W."/>
        </authorList>
    </citation>
    <scope>NUCLEOTIDE SEQUENCE [LARGE SCALE GENOMIC DNA]</scope>
    <source>
        <strain evidence="3 4">SEMIA 4084</strain>
    </source>
</reference>
<feature type="transmembrane region" description="Helical" evidence="1">
    <location>
        <begin position="307"/>
        <end position="330"/>
    </location>
</feature>
<gene>
    <name evidence="3" type="ORF">GGD55_004969</name>
</gene>
<evidence type="ECO:0000313" key="3">
    <source>
        <dbReference type="EMBL" id="MBB5538248.1"/>
    </source>
</evidence>
<keyword evidence="1" id="KW-1133">Transmembrane helix</keyword>
<evidence type="ECO:0000259" key="2">
    <source>
        <dbReference type="Pfam" id="PF01757"/>
    </source>
</evidence>